<dbReference type="Gene3D" id="3.40.50.720">
    <property type="entry name" value="NAD(P)-binding Rossmann-like Domain"/>
    <property type="match status" value="1"/>
</dbReference>
<organism evidence="3 4">
    <name type="scientific">Silvibacterium bohemicum</name>
    <dbReference type="NCBI Taxonomy" id="1577686"/>
    <lineage>
        <taxon>Bacteria</taxon>
        <taxon>Pseudomonadati</taxon>
        <taxon>Acidobacteriota</taxon>
        <taxon>Terriglobia</taxon>
        <taxon>Terriglobales</taxon>
        <taxon>Acidobacteriaceae</taxon>
        <taxon>Silvibacterium</taxon>
    </lineage>
</organism>
<dbReference type="NCBIfam" id="NF005559">
    <property type="entry name" value="PRK07231.1"/>
    <property type="match status" value="1"/>
</dbReference>
<keyword evidence="4" id="KW-1185">Reference proteome</keyword>
<reference evidence="3 4" key="1">
    <citation type="submission" date="2020-08" db="EMBL/GenBank/DDBJ databases">
        <title>Genomic Encyclopedia of Type Strains, Phase IV (KMG-IV): sequencing the most valuable type-strain genomes for metagenomic binning, comparative biology and taxonomic classification.</title>
        <authorList>
            <person name="Goeker M."/>
        </authorList>
    </citation>
    <scope>NUCLEOTIDE SEQUENCE [LARGE SCALE GENOMIC DNA]</scope>
    <source>
        <strain evidence="3 4">DSM 103733</strain>
    </source>
</reference>
<dbReference type="Proteomes" id="UP000538666">
    <property type="component" value="Unassembled WGS sequence"/>
</dbReference>
<evidence type="ECO:0000313" key="3">
    <source>
        <dbReference type="EMBL" id="MBB6143404.1"/>
    </source>
</evidence>
<dbReference type="PANTHER" id="PTHR43477">
    <property type="entry name" value="DIHYDROANTICAPSIN 7-DEHYDROGENASE"/>
    <property type="match status" value="1"/>
</dbReference>
<dbReference type="InterPro" id="IPR020904">
    <property type="entry name" value="Sc_DH/Rdtase_CS"/>
</dbReference>
<dbReference type="AlphaFoldDB" id="A0A841JZI3"/>
<proteinExistence type="inferred from homology"/>
<keyword evidence="2" id="KW-0560">Oxidoreductase</keyword>
<dbReference type="InterPro" id="IPR036291">
    <property type="entry name" value="NAD(P)-bd_dom_sf"/>
</dbReference>
<evidence type="ECO:0000313" key="4">
    <source>
        <dbReference type="Proteomes" id="UP000538666"/>
    </source>
</evidence>
<gene>
    <name evidence="3" type="ORF">HNQ77_001348</name>
</gene>
<dbReference type="Pfam" id="PF13561">
    <property type="entry name" value="adh_short_C2"/>
    <property type="match status" value="1"/>
</dbReference>
<comment type="similarity">
    <text evidence="1">Belongs to the short-chain dehydrogenases/reductases (SDR) family.</text>
</comment>
<dbReference type="CDD" id="cd05233">
    <property type="entry name" value="SDR_c"/>
    <property type="match status" value="1"/>
</dbReference>
<dbReference type="PRINTS" id="PR00080">
    <property type="entry name" value="SDRFAMILY"/>
</dbReference>
<comment type="caution">
    <text evidence="3">The sequence shown here is derived from an EMBL/GenBank/DDBJ whole genome shotgun (WGS) entry which is preliminary data.</text>
</comment>
<accession>A0A841JZI3</accession>
<dbReference type="RefSeq" id="WP_231581625.1">
    <property type="nucleotide sequence ID" value="NZ_JACHEK010000002.1"/>
</dbReference>
<name>A0A841JZI3_9BACT</name>
<dbReference type="FunFam" id="3.40.50.720:FF:000084">
    <property type="entry name" value="Short-chain dehydrogenase reductase"/>
    <property type="match status" value="1"/>
</dbReference>
<dbReference type="EMBL" id="JACHEK010000002">
    <property type="protein sequence ID" value="MBB6143404.1"/>
    <property type="molecule type" value="Genomic_DNA"/>
</dbReference>
<dbReference type="InterPro" id="IPR051122">
    <property type="entry name" value="SDR_DHRS6-like"/>
</dbReference>
<dbReference type="PRINTS" id="PR00081">
    <property type="entry name" value="GDHRDH"/>
</dbReference>
<dbReference type="GO" id="GO:0016491">
    <property type="term" value="F:oxidoreductase activity"/>
    <property type="evidence" value="ECO:0007669"/>
    <property type="project" value="UniProtKB-KW"/>
</dbReference>
<dbReference type="PROSITE" id="PS00061">
    <property type="entry name" value="ADH_SHORT"/>
    <property type="match status" value="1"/>
</dbReference>
<sequence length="257" mass="27307">MSQESMNATHESFRLDGRHALVTGGASGIGEATCKELARAGASVIVADIHHEQAKSLASTLGNATALHLDVTKPESLQAAVAAIGKLDILVNNAGIASVGDITKIEPDEFDRVMEVNVKSVYLVTRAFLPLLLAAHGCIVNIGSVAGLVGIKQRFAYCTSKGAVIAMTRQLAVEYPKELRVNCICPGTVQTPFVEGYLEKYHAHEKDKVRAELNARQPIGRVGQPEEIASLVRYVCSDEAAFMTGALLPIDGGWTAA</sequence>
<evidence type="ECO:0000256" key="2">
    <source>
        <dbReference type="ARBA" id="ARBA00023002"/>
    </source>
</evidence>
<dbReference type="InterPro" id="IPR002347">
    <property type="entry name" value="SDR_fam"/>
</dbReference>
<protein>
    <submittedName>
        <fullName evidence="3">NAD(P)-dependent dehydrogenase (Short-subunit alcohol dehydrogenase family)</fullName>
    </submittedName>
</protein>
<dbReference type="SUPFAM" id="SSF51735">
    <property type="entry name" value="NAD(P)-binding Rossmann-fold domains"/>
    <property type="match status" value="1"/>
</dbReference>
<evidence type="ECO:0000256" key="1">
    <source>
        <dbReference type="ARBA" id="ARBA00006484"/>
    </source>
</evidence>
<dbReference type="PANTHER" id="PTHR43477:SF1">
    <property type="entry name" value="DIHYDROANTICAPSIN 7-DEHYDROGENASE"/>
    <property type="match status" value="1"/>
</dbReference>